<feature type="transmembrane region" description="Helical" evidence="1">
    <location>
        <begin position="204"/>
        <end position="224"/>
    </location>
</feature>
<dbReference type="Proteomes" id="UP000245086">
    <property type="component" value="Unassembled WGS sequence"/>
</dbReference>
<feature type="transmembrane region" description="Helical" evidence="1">
    <location>
        <begin position="403"/>
        <end position="431"/>
    </location>
</feature>
<feature type="transmembrane region" description="Helical" evidence="1">
    <location>
        <begin position="363"/>
        <end position="383"/>
    </location>
</feature>
<evidence type="ECO:0000313" key="2">
    <source>
        <dbReference type="EMBL" id="GBF58379.1"/>
    </source>
</evidence>
<sequence>MRARAAPAQSQNPGERFARLYRMLWRWHFYAGLFCIPFIILLSVTGSLYLFKPQIEAALDRPYSQLEVTGPPVAVSQQVALAVKHIEGSSFKSYRLPDGPRDAAQVTVTKGGEDTIVYVHPTRLDVLKTVPREGRLMAVVRTIHGELLMGDNGSLIVELAASWAIVMVATGLFLWWPRGAEGWRGVLFPRFQAGPKVFWRDLHAVTGVWVSFFALFLLVTGLPWTNVWGKGFDMVRDWTGTAVASKDWTQSRSAERRATATAFDHSGHDAPYYIANVDDIVASARAAQLAPPVVVSPPHAKNPHWVARSLAGDRISRTDITYDAGDGREIRREAFADKHVIDQAVGIGIAAHEGQLFGPLNQALGVLTALGLIILSVSAFVMWRRRAPDGVLGAPPPIPDQKIGAGIGLLIFIFALFLPVLGACLILIALLERLVLRHIKPVSTYLGLASPNASPIPDLEKY</sequence>
<protein>
    <recommendedName>
        <fullName evidence="4">PepSY domain-containing protein</fullName>
    </recommendedName>
</protein>
<keyword evidence="1" id="KW-0812">Transmembrane</keyword>
<dbReference type="Pfam" id="PF03929">
    <property type="entry name" value="PepSY_TM"/>
    <property type="match status" value="1"/>
</dbReference>
<dbReference type="InterPro" id="IPR005625">
    <property type="entry name" value="PepSY-ass_TM"/>
</dbReference>
<gene>
    <name evidence="2" type="ORF">PbB2_02060</name>
</gene>
<name>A0A2P2EBG6_9PROT</name>
<evidence type="ECO:0000313" key="3">
    <source>
        <dbReference type="Proteomes" id="UP000245086"/>
    </source>
</evidence>
<feature type="transmembrane region" description="Helical" evidence="1">
    <location>
        <begin position="27"/>
        <end position="51"/>
    </location>
</feature>
<keyword evidence="1" id="KW-0472">Membrane</keyword>
<accession>A0A2P2EBG6</accession>
<dbReference type="PANTHER" id="PTHR34219:SF1">
    <property type="entry name" value="PEPSY DOMAIN-CONTAINING PROTEIN"/>
    <property type="match status" value="1"/>
</dbReference>
<organism evidence="2 3">
    <name type="scientific">Candidatus Phycosocius bacilliformis</name>
    <dbReference type="NCBI Taxonomy" id="1445552"/>
    <lineage>
        <taxon>Bacteria</taxon>
        <taxon>Pseudomonadati</taxon>
        <taxon>Pseudomonadota</taxon>
        <taxon>Alphaproteobacteria</taxon>
        <taxon>Caulobacterales</taxon>
        <taxon>Caulobacterales incertae sedis</taxon>
        <taxon>Candidatus Phycosocius</taxon>
    </lineage>
</organism>
<evidence type="ECO:0000256" key="1">
    <source>
        <dbReference type="SAM" id="Phobius"/>
    </source>
</evidence>
<proteinExistence type="predicted"/>
<dbReference type="RefSeq" id="WP_108985241.1">
    <property type="nucleotide sequence ID" value="NZ_BFBR01000006.1"/>
</dbReference>
<dbReference type="PANTHER" id="PTHR34219">
    <property type="entry name" value="IRON-REGULATED INNER MEMBRANE PROTEIN-RELATED"/>
    <property type="match status" value="1"/>
</dbReference>
<feature type="transmembrane region" description="Helical" evidence="1">
    <location>
        <begin position="155"/>
        <end position="176"/>
    </location>
</feature>
<evidence type="ECO:0008006" key="4">
    <source>
        <dbReference type="Google" id="ProtNLM"/>
    </source>
</evidence>
<dbReference type="OrthoDB" id="9791166at2"/>
<reference evidence="2 3" key="1">
    <citation type="journal article" date="2018" name="Genome Announc.">
        <title>Draft Genome Sequence of "Candidatus Phycosocius bacilliformis," an Alphaproteobacterial Ectosymbiont of the Hydrocarbon-Producing Green Alga Botryococcus braunii.</title>
        <authorList>
            <person name="Tanabe Y."/>
            <person name="Yamaguchi H."/>
            <person name="Watanabe M.M."/>
        </authorList>
    </citation>
    <scope>NUCLEOTIDE SEQUENCE [LARGE SCALE GENOMIC DNA]</scope>
    <source>
        <strain evidence="2 3">BOTRYCO-2</strain>
    </source>
</reference>
<dbReference type="AlphaFoldDB" id="A0A2P2EBG6"/>
<keyword evidence="3" id="KW-1185">Reference proteome</keyword>
<keyword evidence="1" id="KW-1133">Transmembrane helix</keyword>
<dbReference type="EMBL" id="BFBR01000006">
    <property type="protein sequence ID" value="GBF58379.1"/>
    <property type="molecule type" value="Genomic_DNA"/>
</dbReference>
<comment type="caution">
    <text evidence="2">The sequence shown here is derived from an EMBL/GenBank/DDBJ whole genome shotgun (WGS) entry which is preliminary data.</text>
</comment>